<evidence type="ECO:0008006" key="4">
    <source>
        <dbReference type="Google" id="ProtNLM"/>
    </source>
</evidence>
<evidence type="ECO:0000313" key="2">
    <source>
        <dbReference type="EMBL" id="SFP14573.1"/>
    </source>
</evidence>
<sequence length="146" mass="15025">MSDEPTIVTPGTLGATFGLMALAVGIAVFSDRPAPAAGEAPAASRTLVFAEKADGGMDILNRTGALVDSLVVQGDLFAITAVRGVAGRVGPEDPQDSFSLELRRMPGGDLLLFDPGTGKRLDLSGFGVDNRAALAQYLSPRGRSPL</sequence>
<dbReference type="EMBL" id="FOXA01000003">
    <property type="protein sequence ID" value="SFP14573.1"/>
    <property type="molecule type" value="Genomic_DNA"/>
</dbReference>
<keyword evidence="1" id="KW-0472">Membrane</keyword>
<dbReference type="Proteomes" id="UP000199356">
    <property type="component" value="Unassembled WGS sequence"/>
</dbReference>
<dbReference type="InterPro" id="IPR017495">
    <property type="entry name" value="PuhC"/>
</dbReference>
<dbReference type="OrthoDB" id="7848123at2"/>
<name>A0A1I5MYG8_9RHOB</name>
<reference evidence="2 3" key="1">
    <citation type="submission" date="2016-10" db="EMBL/GenBank/DDBJ databases">
        <authorList>
            <person name="de Groot N.N."/>
        </authorList>
    </citation>
    <scope>NUCLEOTIDE SEQUENCE [LARGE SCALE GENOMIC DNA]</scope>
    <source>
        <strain evidence="2 3">DSM 19547</strain>
    </source>
</reference>
<dbReference type="AlphaFoldDB" id="A0A1I5MYG8"/>
<keyword evidence="1" id="KW-0812">Transmembrane</keyword>
<dbReference type="STRING" id="441119.SAMN04488047_10310"/>
<dbReference type="RefSeq" id="WP_093418734.1">
    <property type="nucleotide sequence ID" value="NZ_FOXA01000003.1"/>
</dbReference>
<keyword evidence="1" id="KW-1133">Transmembrane helix</keyword>
<keyword evidence="3" id="KW-1185">Reference proteome</keyword>
<feature type="transmembrane region" description="Helical" evidence="1">
    <location>
        <begin position="12"/>
        <end position="29"/>
    </location>
</feature>
<proteinExistence type="predicted"/>
<protein>
    <recommendedName>
        <fullName evidence="4">Photosynthetic complex assembly protein</fullName>
    </recommendedName>
</protein>
<evidence type="ECO:0000256" key="1">
    <source>
        <dbReference type="SAM" id="Phobius"/>
    </source>
</evidence>
<evidence type="ECO:0000313" key="3">
    <source>
        <dbReference type="Proteomes" id="UP000199356"/>
    </source>
</evidence>
<dbReference type="NCBIfam" id="TIGR03054">
    <property type="entry name" value="photo_alph_chp1"/>
    <property type="match status" value="1"/>
</dbReference>
<accession>A0A1I5MYG8</accession>
<organism evidence="2 3">
    <name type="scientific">Tranquillimonas alkanivorans</name>
    <dbReference type="NCBI Taxonomy" id="441119"/>
    <lineage>
        <taxon>Bacteria</taxon>
        <taxon>Pseudomonadati</taxon>
        <taxon>Pseudomonadota</taxon>
        <taxon>Alphaproteobacteria</taxon>
        <taxon>Rhodobacterales</taxon>
        <taxon>Roseobacteraceae</taxon>
        <taxon>Tranquillimonas</taxon>
    </lineage>
</organism>
<gene>
    <name evidence="2" type="ORF">SAMN04488047_10310</name>
</gene>